<keyword evidence="1" id="KW-0812">Transmembrane</keyword>
<organism evidence="2">
    <name type="scientific">Aphanomyces invadans</name>
    <dbReference type="NCBI Taxonomy" id="157072"/>
    <lineage>
        <taxon>Eukaryota</taxon>
        <taxon>Sar</taxon>
        <taxon>Stramenopiles</taxon>
        <taxon>Oomycota</taxon>
        <taxon>Saprolegniomycetes</taxon>
        <taxon>Saprolegniales</taxon>
        <taxon>Verrucalvaceae</taxon>
        <taxon>Aphanomyces</taxon>
    </lineage>
</organism>
<evidence type="ECO:0000256" key="1">
    <source>
        <dbReference type="SAM" id="Phobius"/>
    </source>
</evidence>
<dbReference type="RefSeq" id="XP_008861363.1">
    <property type="nucleotide sequence ID" value="XM_008863141.1"/>
</dbReference>
<keyword evidence="1" id="KW-1133">Transmembrane helix</keyword>
<dbReference type="AlphaFoldDB" id="A0A024UVL7"/>
<dbReference type="OrthoDB" id="74370at2759"/>
<dbReference type="EMBL" id="KI913952">
    <property type="protein sequence ID" value="ETW09952.1"/>
    <property type="molecule type" value="Genomic_DNA"/>
</dbReference>
<dbReference type="VEuPathDB" id="FungiDB:H310_00373"/>
<sequence length="136" mass="14161">MGGIHTFHQLCMSLCALVGIGGAGYAVATTSFDFHANALQSSIVQILLLGGLFALSFLLFLATALGAALPVRWFGMMGSFTGSGIYAIYLGLLVSHHVDNIVGTTGTFMCIAVGIASALYGLAWREKDSSGYSAFV</sequence>
<feature type="transmembrane region" description="Helical" evidence="1">
    <location>
        <begin position="73"/>
        <end position="95"/>
    </location>
</feature>
<accession>A0A024UVL7</accession>
<dbReference type="GeneID" id="20077423"/>
<reference evidence="2" key="1">
    <citation type="submission" date="2013-12" db="EMBL/GenBank/DDBJ databases">
        <title>The Genome Sequence of Aphanomyces invadans NJM9701.</title>
        <authorList>
            <consortium name="The Broad Institute Genomics Platform"/>
            <person name="Russ C."/>
            <person name="Tyler B."/>
            <person name="van West P."/>
            <person name="Dieguez-Uribeondo J."/>
            <person name="Young S.K."/>
            <person name="Zeng Q."/>
            <person name="Gargeya S."/>
            <person name="Fitzgerald M."/>
            <person name="Abouelleil A."/>
            <person name="Alvarado L."/>
            <person name="Chapman S.B."/>
            <person name="Gainer-Dewar J."/>
            <person name="Goldberg J."/>
            <person name="Griggs A."/>
            <person name="Gujja S."/>
            <person name="Hansen M."/>
            <person name="Howarth C."/>
            <person name="Imamovic A."/>
            <person name="Ireland A."/>
            <person name="Larimer J."/>
            <person name="McCowan C."/>
            <person name="Murphy C."/>
            <person name="Pearson M."/>
            <person name="Poon T.W."/>
            <person name="Priest M."/>
            <person name="Roberts A."/>
            <person name="Saif S."/>
            <person name="Shea T."/>
            <person name="Sykes S."/>
            <person name="Wortman J."/>
            <person name="Nusbaum C."/>
            <person name="Birren B."/>
        </authorList>
    </citation>
    <scope>NUCLEOTIDE SEQUENCE [LARGE SCALE GENOMIC DNA]</scope>
    <source>
        <strain evidence="2">NJM9701</strain>
    </source>
</reference>
<evidence type="ECO:0000313" key="2">
    <source>
        <dbReference type="EMBL" id="ETW09952.1"/>
    </source>
</evidence>
<keyword evidence="1" id="KW-0472">Membrane</keyword>
<feature type="transmembrane region" description="Helical" evidence="1">
    <location>
        <begin position="101"/>
        <end position="123"/>
    </location>
</feature>
<gene>
    <name evidence="2" type="ORF">H310_00373</name>
</gene>
<name>A0A024UVL7_9STRA</name>
<protein>
    <submittedName>
        <fullName evidence="2">Uncharacterized protein</fullName>
    </submittedName>
</protein>
<proteinExistence type="predicted"/>
<feature type="transmembrane region" description="Helical" evidence="1">
    <location>
        <begin position="42"/>
        <end position="61"/>
    </location>
</feature>